<evidence type="ECO:0000313" key="7">
    <source>
        <dbReference type="EMBL" id="KFX70871.1"/>
    </source>
</evidence>
<evidence type="ECO:0000256" key="5">
    <source>
        <dbReference type="PROSITE-ProRule" id="PRU00278"/>
    </source>
</evidence>
<evidence type="ECO:0000313" key="8">
    <source>
        <dbReference type="Proteomes" id="UP000030063"/>
    </source>
</evidence>
<dbReference type="Proteomes" id="UP000030063">
    <property type="component" value="Unassembled WGS sequence"/>
</dbReference>
<feature type="domain" description="PpiC" evidence="6">
    <location>
        <begin position="289"/>
        <end position="381"/>
    </location>
</feature>
<comment type="catalytic activity">
    <reaction evidence="1">
        <text>[protein]-peptidylproline (omega=180) = [protein]-peptidylproline (omega=0)</text>
        <dbReference type="Rhea" id="RHEA:16237"/>
        <dbReference type="Rhea" id="RHEA-COMP:10747"/>
        <dbReference type="Rhea" id="RHEA-COMP:10748"/>
        <dbReference type="ChEBI" id="CHEBI:83833"/>
        <dbReference type="ChEBI" id="CHEBI:83834"/>
        <dbReference type="EC" id="5.2.1.8"/>
    </reaction>
</comment>
<dbReference type="AlphaFoldDB" id="A0A0A1YP68"/>
<evidence type="ECO:0000259" key="6">
    <source>
        <dbReference type="PROSITE" id="PS50198"/>
    </source>
</evidence>
<evidence type="ECO:0000256" key="2">
    <source>
        <dbReference type="ARBA" id="ARBA00007656"/>
    </source>
</evidence>
<dbReference type="Pfam" id="PF13145">
    <property type="entry name" value="Rotamase_2"/>
    <property type="match status" value="1"/>
</dbReference>
<dbReference type="GO" id="GO:0003755">
    <property type="term" value="F:peptidyl-prolyl cis-trans isomerase activity"/>
    <property type="evidence" value="ECO:0007669"/>
    <property type="project" value="UniProtKB-KW"/>
</dbReference>
<evidence type="ECO:0000256" key="4">
    <source>
        <dbReference type="ARBA" id="ARBA00023110"/>
    </source>
</evidence>
<dbReference type="OrthoDB" id="6765140at2"/>
<organism evidence="7 8">
    <name type="scientific">Pseudomonas taeanensis MS-3</name>
    <dbReference type="NCBI Taxonomy" id="1395571"/>
    <lineage>
        <taxon>Bacteria</taxon>
        <taxon>Pseudomonadati</taxon>
        <taxon>Pseudomonadota</taxon>
        <taxon>Gammaproteobacteria</taxon>
        <taxon>Pseudomonadales</taxon>
        <taxon>Pseudomonadaceae</taxon>
        <taxon>Pseudomonas</taxon>
    </lineage>
</organism>
<dbReference type="RefSeq" id="WP_025163693.1">
    <property type="nucleotide sequence ID" value="NZ_AWSQ01000001.1"/>
</dbReference>
<dbReference type="Gene3D" id="3.10.50.40">
    <property type="match status" value="1"/>
</dbReference>
<dbReference type="PANTHER" id="PTHR47245:SF2">
    <property type="entry name" value="PEPTIDYL-PROLYL CIS-TRANS ISOMERASE HP_0175-RELATED"/>
    <property type="match status" value="1"/>
</dbReference>
<dbReference type="InterPro" id="IPR000297">
    <property type="entry name" value="PPIase_PpiC"/>
</dbReference>
<dbReference type="SUPFAM" id="SSF54534">
    <property type="entry name" value="FKBP-like"/>
    <property type="match status" value="1"/>
</dbReference>
<comment type="caution">
    <text evidence="7">The sequence shown here is derived from an EMBL/GenBank/DDBJ whole genome shotgun (WGS) entry which is preliminary data.</text>
</comment>
<dbReference type="EMBL" id="AWSQ01000001">
    <property type="protein sequence ID" value="KFX70871.1"/>
    <property type="molecule type" value="Genomic_DNA"/>
</dbReference>
<proteinExistence type="inferred from homology"/>
<dbReference type="PROSITE" id="PS50198">
    <property type="entry name" value="PPIC_PPIASE_2"/>
    <property type="match status" value="1"/>
</dbReference>
<gene>
    <name evidence="7" type="ORF">TMS3_0102700</name>
</gene>
<dbReference type="PANTHER" id="PTHR47245">
    <property type="entry name" value="PEPTIDYLPROLYL ISOMERASE"/>
    <property type="match status" value="1"/>
</dbReference>
<protein>
    <recommendedName>
        <fullName evidence="3">peptidylprolyl isomerase</fullName>
        <ecNumber evidence="3">5.2.1.8</ecNumber>
    </recommendedName>
</protein>
<comment type="similarity">
    <text evidence="2">Belongs to the PpiC/parvulin rotamase family.</text>
</comment>
<sequence>MDKVACKSRNPFWRAGCTGALLLGLSGFGLPASASQDLRIDGEVLPAKSIQLLEQALSRVKPDSDAHTLRLGLVENHVLARAVEAELELATRQDLEALVEVEAANLIEQVYGQQLQHDLAPFLIQPKALSSQRLRETLAPKSQGVVLNSLLLSEAQQAEAMRVELISWQFPDQPTQRLNLLELYRGVSVQGQVELQQGNLRLMAQLVHDYAMRDYLWYQLARQGYSQAQLQGVRRLVRDKLVRHKYLQQIGLLSDFHHETAGLKQLARSVSDADAEAYYRRNLAQYRNVAQVQAAHIRLPDQASADRVYAELQQGLDFEQAVRRYSIAEDKQRARPGDLGLIRYDDPHLDFLRKTALIQKADTFSQPMLIEGGFEIVQVRTREDRQLPLSDPSVRYEVNQAVAKEQLAAQFQARLQALTAAARVEGL</sequence>
<accession>A0A0A1YP68</accession>
<dbReference type="InterPro" id="IPR050245">
    <property type="entry name" value="PrsA_foldase"/>
</dbReference>
<reference evidence="7 8" key="1">
    <citation type="journal article" date="2014" name="Genome Announc.">
        <title>Draft Genome Sequence of Petroleum Oil-Degrading Marine Bacterium Pseudomonas taeanensis Strain MS-3, Isolated from a Crude Oil-Contaminated Seashore.</title>
        <authorList>
            <person name="Lee S.Y."/>
            <person name="Kim S.H."/>
            <person name="Lee D.G."/>
            <person name="Shin S."/>
            <person name="Yun S.H."/>
            <person name="Choi C.W."/>
            <person name="Chung Y.H."/>
            <person name="Choi J.S."/>
            <person name="Kahng H.Y."/>
            <person name="Kim S.I."/>
        </authorList>
    </citation>
    <scope>NUCLEOTIDE SEQUENCE [LARGE SCALE GENOMIC DNA]</scope>
    <source>
        <strain evidence="7 8">MS-3</strain>
    </source>
</reference>
<dbReference type="eggNOG" id="COG0760">
    <property type="taxonomic scope" value="Bacteria"/>
</dbReference>
<evidence type="ECO:0000256" key="3">
    <source>
        <dbReference type="ARBA" id="ARBA00013194"/>
    </source>
</evidence>
<name>A0A0A1YP68_9PSED</name>
<dbReference type="InterPro" id="IPR046357">
    <property type="entry name" value="PPIase_dom_sf"/>
</dbReference>
<dbReference type="EC" id="5.2.1.8" evidence="3"/>
<keyword evidence="4 5" id="KW-0697">Rotamase</keyword>
<dbReference type="STRING" id="1395571.TMS3_0102700"/>
<evidence type="ECO:0000256" key="1">
    <source>
        <dbReference type="ARBA" id="ARBA00000971"/>
    </source>
</evidence>
<keyword evidence="8" id="KW-1185">Reference proteome</keyword>
<dbReference type="SUPFAM" id="SSF109998">
    <property type="entry name" value="Triger factor/SurA peptide-binding domain-like"/>
    <property type="match status" value="1"/>
</dbReference>
<keyword evidence="5 7" id="KW-0413">Isomerase</keyword>
<dbReference type="InterPro" id="IPR027304">
    <property type="entry name" value="Trigger_fact/SurA_dom_sf"/>
</dbReference>